<dbReference type="Proteomes" id="UP000030643">
    <property type="component" value="Unassembled WGS sequence"/>
</dbReference>
<dbReference type="GO" id="GO:0034257">
    <property type="term" value="F:nicotinamide riboside transmembrane transporter activity"/>
    <property type="evidence" value="ECO:0007669"/>
    <property type="project" value="InterPro"/>
</dbReference>
<accession>A0A069D2S7</accession>
<dbReference type="InterPro" id="IPR006419">
    <property type="entry name" value="NMN_transpt_PnuC"/>
</dbReference>
<comment type="subcellular location">
    <subcellularLocation>
        <location evidence="1">Cell membrane</location>
        <topology evidence="1">Multi-pass membrane protein</topology>
    </subcellularLocation>
</comment>
<dbReference type="AlphaFoldDB" id="A0A069D2S7"/>
<reference evidence="10" key="1">
    <citation type="journal article" date="2014" name="Genome Announc.">
        <title>Draft genome sequence of Weissella oryzae SG25T, isolated from fermented rice grains.</title>
        <authorList>
            <person name="Tanizawa Y."/>
            <person name="Fujisawa T."/>
            <person name="Mochizuki T."/>
            <person name="Kaminuma E."/>
            <person name="Suzuki Y."/>
            <person name="Nakamura Y."/>
            <person name="Tohno M."/>
        </authorList>
    </citation>
    <scope>NUCLEOTIDE SEQUENCE [LARGE SCALE GENOMIC DNA]</scope>
    <source>
        <strain evidence="10">DSM 25784 / JCM 18191 / LMG 30913 / SG25</strain>
    </source>
</reference>
<feature type="transmembrane region" description="Helical" evidence="8">
    <location>
        <begin position="242"/>
        <end position="260"/>
    </location>
</feature>
<evidence type="ECO:0000313" key="10">
    <source>
        <dbReference type="Proteomes" id="UP000030643"/>
    </source>
</evidence>
<proteinExistence type="inferred from homology"/>
<keyword evidence="10" id="KW-1185">Reference proteome</keyword>
<dbReference type="PANTHER" id="PTHR36122">
    <property type="entry name" value="NICOTINAMIDE RIBOSIDE TRANSPORTER PNUC"/>
    <property type="match status" value="1"/>
</dbReference>
<feature type="transmembrane region" description="Helical" evidence="8">
    <location>
        <begin position="68"/>
        <end position="87"/>
    </location>
</feature>
<sequence length="295" mass="32871">MDFFVKVIKAFYNVVGLDFKKGLGVKPSKIGVIMEISHQVNVEENSQPVFFDLFKPAWYVEQMSGWTTVSYILLAFGIGFLLAQTIAAPITPIAIWTLLAAVLGFTTTLAITNARPLNGVFGLISAIIYIVVALEAKNPADAILQGVYIILLDIPVLVMPGWAKNVNARVRKISEVNERQERFSARFWYITFTLVFILAWVALYFFEIKITHSPRPMIDSGTAAIGIVGALLTTLRFSDSYYFWIAQGLAQVVLWGITAGQGDASLVLFFTYMMYLANDGIAIFASPWFKRNLRA</sequence>
<evidence type="ECO:0000313" key="9">
    <source>
        <dbReference type="EMBL" id="GAK31716.1"/>
    </source>
</evidence>
<dbReference type="GO" id="GO:0005886">
    <property type="term" value="C:plasma membrane"/>
    <property type="evidence" value="ECO:0007669"/>
    <property type="project" value="UniProtKB-SubCell"/>
</dbReference>
<feature type="transmembrane region" description="Helical" evidence="8">
    <location>
        <begin position="119"/>
        <end position="136"/>
    </location>
</feature>
<evidence type="ECO:0000256" key="1">
    <source>
        <dbReference type="ARBA" id="ARBA00004651"/>
    </source>
</evidence>
<evidence type="ECO:0000256" key="4">
    <source>
        <dbReference type="ARBA" id="ARBA00022475"/>
    </source>
</evidence>
<feature type="transmembrane region" description="Helical" evidence="8">
    <location>
        <begin position="93"/>
        <end position="112"/>
    </location>
</feature>
<dbReference type="EMBL" id="DF820497">
    <property type="protein sequence ID" value="GAK31716.1"/>
    <property type="molecule type" value="Genomic_DNA"/>
</dbReference>
<dbReference type="STRING" id="1329250.WOSG25_140180"/>
<organism evidence="9 10">
    <name type="scientific">Weissella oryzae (strain DSM 25784 / JCM 18191 / LMG 30913 / SG25)</name>
    <dbReference type="NCBI Taxonomy" id="1329250"/>
    <lineage>
        <taxon>Bacteria</taxon>
        <taxon>Bacillati</taxon>
        <taxon>Bacillota</taxon>
        <taxon>Bacilli</taxon>
        <taxon>Lactobacillales</taxon>
        <taxon>Lactobacillaceae</taxon>
        <taxon>Weissella</taxon>
    </lineage>
</organism>
<keyword evidence="5 8" id="KW-0812">Transmembrane</keyword>
<gene>
    <name evidence="9" type="ORF">WOSG25_140180</name>
</gene>
<evidence type="ECO:0000256" key="2">
    <source>
        <dbReference type="ARBA" id="ARBA00006669"/>
    </source>
</evidence>
<evidence type="ECO:0000256" key="5">
    <source>
        <dbReference type="ARBA" id="ARBA00022692"/>
    </source>
</evidence>
<keyword evidence="3" id="KW-0813">Transport</keyword>
<evidence type="ECO:0000256" key="7">
    <source>
        <dbReference type="ARBA" id="ARBA00023136"/>
    </source>
</evidence>
<feature type="transmembrane region" description="Helical" evidence="8">
    <location>
        <begin position="218"/>
        <end position="235"/>
    </location>
</feature>
<evidence type="ECO:0000256" key="6">
    <source>
        <dbReference type="ARBA" id="ARBA00022989"/>
    </source>
</evidence>
<evidence type="ECO:0000256" key="3">
    <source>
        <dbReference type="ARBA" id="ARBA00022448"/>
    </source>
</evidence>
<feature type="transmembrane region" description="Helical" evidence="8">
    <location>
        <begin position="266"/>
        <end position="289"/>
    </location>
</feature>
<keyword evidence="6 8" id="KW-1133">Transmembrane helix</keyword>
<evidence type="ECO:0000256" key="8">
    <source>
        <dbReference type="SAM" id="Phobius"/>
    </source>
</evidence>
<protein>
    <submittedName>
        <fullName evidence="9">Nicotinamide mononucleotide transporter</fullName>
    </submittedName>
</protein>
<comment type="similarity">
    <text evidence="2">Belongs to the nicotinamide ribonucleoside (NR) uptake permease (TC 4.B.1) family.</text>
</comment>
<dbReference type="NCBIfam" id="TIGR01528">
    <property type="entry name" value="NMN_trans_PnuC"/>
    <property type="match status" value="1"/>
</dbReference>
<keyword evidence="4" id="KW-1003">Cell membrane</keyword>
<feature type="transmembrane region" description="Helical" evidence="8">
    <location>
        <begin position="187"/>
        <end position="206"/>
    </location>
</feature>
<dbReference type="Pfam" id="PF04973">
    <property type="entry name" value="NMN_transporter"/>
    <property type="match status" value="1"/>
</dbReference>
<name>A0A069D2S7_WEIOS</name>
<dbReference type="eggNOG" id="COG3201">
    <property type="taxonomic scope" value="Bacteria"/>
</dbReference>
<feature type="transmembrane region" description="Helical" evidence="8">
    <location>
        <begin position="142"/>
        <end position="163"/>
    </location>
</feature>
<keyword evidence="7 8" id="KW-0472">Membrane</keyword>
<dbReference type="PANTHER" id="PTHR36122:SF2">
    <property type="entry name" value="NICOTINAMIDE RIBOSIDE TRANSPORTER PNUC"/>
    <property type="match status" value="1"/>
</dbReference>